<evidence type="ECO:0000256" key="1">
    <source>
        <dbReference type="ARBA" id="ARBA00004163"/>
    </source>
</evidence>
<protein>
    <recommendedName>
        <fullName evidence="11">Sec20 C-terminal domain-containing protein</fullName>
    </recommendedName>
</protein>
<evidence type="ECO:0000256" key="6">
    <source>
        <dbReference type="ARBA" id="ARBA00022989"/>
    </source>
</evidence>
<keyword evidence="13" id="KW-1185">Reference proteome</keyword>
<evidence type="ECO:0000256" key="9">
    <source>
        <dbReference type="ARBA" id="ARBA00037934"/>
    </source>
</evidence>
<dbReference type="AlphaFoldDB" id="A0ABD2MT66"/>
<evidence type="ECO:0000256" key="4">
    <source>
        <dbReference type="ARBA" id="ARBA00022824"/>
    </source>
</evidence>
<dbReference type="CDD" id="cd15865">
    <property type="entry name" value="SNARE_SEC20"/>
    <property type="match status" value="1"/>
</dbReference>
<comment type="subcellular location">
    <subcellularLocation>
        <location evidence="1">Endoplasmic reticulum membrane</location>
        <topology evidence="1">Single-pass type IV membrane protein</topology>
    </subcellularLocation>
</comment>
<evidence type="ECO:0000313" key="12">
    <source>
        <dbReference type="EMBL" id="KAL3269507.1"/>
    </source>
</evidence>
<accession>A0ABD2MT66</accession>
<evidence type="ECO:0000256" key="2">
    <source>
        <dbReference type="ARBA" id="ARBA00022448"/>
    </source>
</evidence>
<reference evidence="12 13" key="1">
    <citation type="journal article" date="2021" name="BMC Biol.">
        <title>Horizontally acquired antibacterial genes associated with adaptive radiation of ladybird beetles.</title>
        <authorList>
            <person name="Li H.S."/>
            <person name="Tang X.F."/>
            <person name="Huang Y.H."/>
            <person name="Xu Z.Y."/>
            <person name="Chen M.L."/>
            <person name="Du X.Y."/>
            <person name="Qiu B.Y."/>
            <person name="Chen P.T."/>
            <person name="Zhang W."/>
            <person name="Slipinski A."/>
            <person name="Escalona H.E."/>
            <person name="Waterhouse R.M."/>
            <person name="Zwick A."/>
            <person name="Pang H."/>
        </authorList>
    </citation>
    <scope>NUCLEOTIDE SEQUENCE [LARGE SCALE GENOMIC DNA]</scope>
    <source>
        <strain evidence="12">SYSU2018</strain>
    </source>
</reference>
<comment type="caution">
    <text evidence="12">The sequence shown here is derived from an EMBL/GenBank/DDBJ whole genome shotgun (WGS) entry which is preliminary data.</text>
</comment>
<dbReference type="PANTHER" id="PTHR12825:SF0">
    <property type="entry name" value="VESICLE TRANSPORT PROTEIN SEC20"/>
    <property type="match status" value="1"/>
</dbReference>
<comment type="similarity">
    <text evidence="9">Belongs to the SEC20 family.</text>
</comment>
<evidence type="ECO:0000256" key="5">
    <source>
        <dbReference type="ARBA" id="ARBA00022892"/>
    </source>
</evidence>
<feature type="domain" description="Sec20 C-terminal" evidence="11">
    <location>
        <begin position="133"/>
        <end position="223"/>
    </location>
</feature>
<dbReference type="PANTHER" id="PTHR12825">
    <property type="entry name" value="BNIP1-RELATED"/>
    <property type="match status" value="1"/>
</dbReference>
<evidence type="ECO:0000259" key="11">
    <source>
        <dbReference type="Pfam" id="PF03908"/>
    </source>
</evidence>
<evidence type="ECO:0000256" key="8">
    <source>
        <dbReference type="ARBA" id="ARBA00023136"/>
    </source>
</evidence>
<dbReference type="InterPro" id="IPR005606">
    <property type="entry name" value="Sec20"/>
</dbReference>
<keyword evidence="6 10" id="KW-1133">Transmembrane helix</keyword>
<evidence type="ECO:0000256" key="7">
    <source>
        <dbReference type="ARBA" id="ARBA00023054"/>
    </source>
</evidence>
<evidence type="ECO:0000313" key="13">
    <source>
        <dbReference type="Proteomes" id="UP001516400"/>
    </source>
</evidence>
<name>A0ABD2MT66_9CUCU</name>
<keyword evidence="3 10" id="KW-0812">Transmembrane</keyword>
<evidence type="ECO:0000256" key="3">
    <source>
        <dbReference type="ARBA" id="ARBA00022692"/>
    </source>
</evidence>
<keyword evidence="4" id="KW-0256">Endoplasmic reticulum</keyword>
<dbReference type="GO" id="GO:0005789">
    <property type="term" value="C:endoplasmic reticulum membrane"/>
    <property type="evidence" value="ECO:0007669"/>
    <property type="project" value="UniProtKB-SubCell"/>
</dbReference>
<proteinExistence type="inferred from homology"/>
<evidence type="ECO:0000256" key="10">
    <source>
        <dbReference type="SAM" id="Phobius"/>
    </source>
</evidence>
<dbReference type="InterPro" id="IPR056173">
    <property type="entry name" value="Sec20_C"/>
</dbReference>
<dbReference type="EMBL" id="JABFTP020000021">
    <property type="protein sequence ID" value="KAL3269507.1"/>
    <property type="molecule type" value="Genomic_DNA"/>
</dbReference>
<keyword evidence="8 10" id="KW-0472">Membrane</keyword>
<dbReference type="GO" id="GO:0016192">
    <property type="term" value="P:vesicle-mediated transport"/>
    <property type="evidence" value="ECO:0007669"/>
    <property type="project" value="UniProtKB-KW"/>
</dbReference>
<keyword evidence="5" id="KW-0931">ER-Golgi transport</keyword>
<feature type="transmembrane region" description="Helical" evidence="10">
    <location>
        <begin position="202"/>
        <end position="219"/>
    </location>
</feature>
<gene>
    <name evidence="12" type="ORF">HHI36_008573</name>
</gene>
<sequence>MDARQFELENLRKDITEHSLQLRAIIQDINACTGPLAELHKLNSFGRSKIAILREFIDRLGELAKEDKDSTLLKESILHREQFASIMDLFKKANIKTMLQIEKDSREQLLKRTEKSVVRQRQQKRDKETLVKQSSNITDQLFSISRQLADTTKQSADTLDSLITSSDSVSGTQEELKVTGSAITQSGKLLAKYERREFTDKILVCFAFLFFLSCVFYIVHKRLF</sequence>
<dbReference type="Pfam" id="PF03908">
    <property type="entry name" value="Sec20"/>
    <property type="match status" value="1"/>
</dbReference>
<organism evidence="12 13">
    <name type="scientific">Cryptolaemus montrouzieri</name>
    <dbReference type="NCBI Taxonomy" id="559131"/>
    <lineage>
        <taxon>Eukaryota</taxon>
        <taxon>Metazoa</taxon>
        <taxon>Ecdysozoa</taxon>
        <taxon>Arthropoda</taxon>
        <taxon>Hexapoda</taxon>
        <taxon>Insecta</taxon>
        <taxon>Pterygota</taxon>
        <taxon>Neoptera</taxon>
        <taxon>Endopterygota</taxon>
        <taxon>Coleoptera</taxon>
        <taxon>Polyphaga</taxon>
        <taxon>Cucujiformia</taxon>
        <taxon>Coccinelloidea</taxon>
        <taxon>Coccinellidae</taxon>
        <taxon>Scymninae</taxon>
        <taxon>Scymnini</taxon>
        <taxon>Cryptolaemus</taxon>
    </lineage>
</organism>
<keyword evidence="2" id="KW-0813">Transport</keyword>
<keyword evidence="7" id="KW-0175">Coiled coil</keyword>
<dbReference type="Proteomes" id="UP001516400">
    <property type="component" value="Unassembled WGS sequence"/>
</dbReference>